<reference evidence="2 3" key="1">
    <citation type="journal article" date="2013" name="J. Mol. Microbiol. Biotechnol.">
        <title>Analysis of the Complete Genomes of Acholeplasma brassicae , A. palmae and A. laidlawii and Their Comparison to the Obligate Parasites from ' Candidatus Phytoplasma'.</title>
        <authorList>
            <person name="Kube M."/>
            <person name="Siewert C."/>
            <person name="Migdoll A.M."/>
            <person name="Duduk B."/>
            <person name="Holz S."/>
            <person name="Rabus R."/>
            <person name="Seemuller E."/>
            <person name="Mitrovic J."/>
            <person name="Muller I."/>
            <person name="Buttner C."/>
            <person name="Reinhardt R."/>
        </authorList>
    </citation>
    <scope>NUCLEOTIDE SEQUENCE [LARGE SCALE GENOMIC DNA]</scope>
    <source>
        <strain evidence="3">0502</strain>
    </source>
</reference>
<proteinExistence type="predicted"/>
<keyword evidence="3" id="KW-1185">Reference proteome</keyword>
<dbReference type="InterPro" id="IPR041561">
    <property type="entry name" value="PglD_N"/>
</dbReference>
<name>U4KM10_9MOLU</name>
<dbReference type="HOGENOM" id="CLU_081811_2_2_14"/>
<dbReference type="KEGG" id="abra:BN85300760"/>
<dbReference type="STRING" id="61635.BN85300760"/>
<accession>U4KM10</accession>
<dbReference type="Gene3D" id="3.40.50.20">
    <property type="match status" value="1"/>
</dbReference>
<protein>
    <submittedName>
        <fullName evidence="2">Putative acetyltransferase</fullName>
    </submittedName>
</protein>
<dbReference type="Pfam" id="PF17836">
    <property type="entry name" value="PglD_N"/>
    <property type="match status" value="1"/>
</dbReference>
<dbReference type="Gene3D" id="2.160.10.10">
    <property type="entry name" value="Hexapeptide repeat proteins"/>
    <property type="match status" value="1"/>
</dbReference>
<keyword evidence="2" id="KW-0808">Transferase</keyword>
<evidence type="ECO:0000259" key="1">
    <source>
        <dbReference type="Pfam" id="PF17836"/>
    </source>
</evidence>
<feature type="domain" description="PglD N-terminal" evidence="1">
    <location>
        <begin position="5"/>
        <end position="74"/>
    </location>
</feature>
<dbReference type="AlphaFoldDB" id="U4KM10"/>
<dbReference type="EMBL" id="FO681348">
    <property type="protein sequence ID" value="CCV65097.1"/>
    <property type="molecule type" value="Genomic_DNA"/>
</dbReference>
<gene>
    <name evidence="2" type="ORF">BN85300760</name>
</gene>
<evidence type="ECO:0000313" key="2">
    <source>
        <dbReference type="EMBL" id="CCV65097.1"/>
    </source>
</evidence>
<evidence type="ECO:0000313" key="3">
    <source>
        <dbReference type="Proteomes" id="UP000032737"/>
    </source>
</evidence>
<sequence>MVKELIIIGNGTHSKVVSEIAVENGYTATGFIESSNNQKNTLGTLSDIDHIKFKYPNALFFIALGSNEFIKEIAIKHPDLVYRTLISKSAYVSPSASIKEGTVIMHRAVVNTNATIGSHSIINTGAII</sequence>
<dbReference type="OrthoDB" id="9794407at2"/>
<dbReference type="SUPFAM" id="SSF51161">
    <property type="entry name" value="Trimeric LpxA-like enzymes"/>
    <property type="match status" value="1"/>
</dbReference>
<organism evidence="2 3">
    <name type="scientific">Acholeplasma brassicae</name>
    <dbReference type="NCBI Taxonomy" id="61635"/>
    <lineage>
        <taxon>Bacteria</taxon>
        <taxon>Bacillati</taxon>
        <taxon>Mycoplasmatota</taxon>
        <taxon>Mollicutes</taxon>
        <taxon>Acholeplasmatales</taxon>
        <taxon>Acholeplasmataceae</taxon>
        <taxon>Acholeplasma</taxon>
    </lineage>
</organism>
<dbReference type="RefSeq" id="WP_030003967.1">
    <property type="nucleotide sequence ID" value="NC_022549.1"/>
</dbReference>
<dbReference type="InterPro" id="IPR011004">
    <property type="entry name" value="Trimer_LpxA-like_sf"/>
</dbReference>
<dbReference type="GO" id="GO:0016740">
    <property type="term" value="F:transferase activity"/>
    <property type="evidence" value="ECO:0007669"/>
    <property type="project" value="UniProtKB-KW"/>
</dbReference>
<dbReference type="Proteomes" id="UP000032737">
    <property type="component" value="Chromosome"/>
</dbReference>